<evidence type="ECO:0000313" key="2">
    <source>
        <dbReference type="EMBL" id="RZU30543.1"/>
    </source>
</evidence>
<gene>
    <name evidence="2" type="ORF">BKA19_0161</name>
</gene>
<evidence type="ECO:0000313" key="3">
    <source>
        <dbReference type="Proteomes" id="UP000292507"/>
    </source>
</evidence>
<proteinExistence type="predicted"/>
<comment type="caution">
    <text evidence="2">The sequence shown here is derived from an EMBL/GenBank/DDBJ whole genome shotgun (WGS) entry which is preliminary data.</text>
</comment>
<accession>A0A4Q7Y3J1</accession>
<organism evidence="2 3">
    <name type="scientific">Blastococcus saxobsidens</name>
    <dbReference type="NCBI Taxonomy" id="138336"/>
    <lineage>
        <taxon>Bacteria</taxon>
        <taxon>Bacillati</taxon>
        <taxon>Actinomycetota</taxon>
        <taxon>Actinomycetes</taxon>
        <taxon>Geodermatophilales</taxon>
        <taxon>Geodermatophilaceae</taxon>
        <taxon>Blastococcus</taxon>
    </lineage>
</organism>
<protein>
    <submittedName>
        <fullName evidence="2">Uncharacterized protein</fullName>
    </submittedName>
</protein>
<name>A0A4Q7Y3J1_9ACTN</name>
<sequence>MPCDLGVSSVCSAPGRLLPVRGWQAILGWRAGSGLEPPGVPEGGLGRPLDSSRQPRRRAGPGCASRRERLAPSNFKRTGCIGGLLARTCRRVARLATVCPVLGEAEKVPDFATITSLIGALGLGSVLGQWINSARDRRSSRANALLALGRVETARWAPVPAGGISFQDAARALMTAALLARIPNAAVREYLTLAQAAAWLSATSWEEDPDQEIGGGAIDSEFSQIVRDAAHHLAGIIWAPAPLRRLTLSRRLRELQSRAEALTRLETSEALKRSRSYGVA</sequence>
<evidence type="ECO:0000256" key="1">
    <source>
        <dbReference type="SAM" id="MobiDB-lite"/>
    </source>
</evidence>
<dbReference type="Proteomes" id="UP000292507">
    <property type="component" value="Unassembled WGS sequence"/>
</dbReference>
<feature type="region of interest" description="Disordered" evidence="1">
    <location>
        <begin position="37"/>
        <end position="68"/>
    </location>
</feature>
<dbReference type="EMBL" id="SHKV01000001">
    <property type="protein sequence ID" value="RZU30543.1"/>
    <property type="molecule type" value="Genomic_DNA"/>
</dbReference>
<dbReference type="AlphaFoldDB" id="A0A4Q7Y3J1"/>
<reference evidence="2 3" key="1">
    <citation type="submission" date="2019-02" db="EMBL/GenBank/DDBJ databases">
        <title>Sequencing the genomes of 1000 actinobacteria strains.</title>
        <authorList>
            <person name="Klenk H.-P."/>
        </authorList>
    </citation>
    <scope>NUCLEOTIDE SEQUENCE [LARGE SCALE GENOMIC DNA]</scope>
    <source>
        <strain evidence="2 3">DSM 44509</strain>
    </source>
</reference>
<keyword evidence="3" id="KW-1185">Reference proteome</keyword>